<dbReference type="CDD" id="cd01948">
    <property type="entry name" value="EAL"/>
    <property type="match status" value="1"/>
</dbReference>
<dbReference type="InterPro" id="IPR035919">
    <property type="entry name" value="EAL_sf"/>
</dbReference>
<dbReference type="PROSITE" id="PS50885">
    <property type="entry name" value="HAMP"/>
    <property type="match status" value="1"/>
</dbReference>
<sequence>MTLFRQLFIAVSILFLMLMVVIEATYIHSSRAYLQEQLTSHSQDVATSLGLVLPSALDEHDEIKTQTIVGAVFDRGFYQSIRVVSIKGDTLVLRELSPLPPEVPRWFAQWVNLEVPSAESLITKGWRQMGRVIVSSHPNFAYKQLWATTQSATIWLLCLYLLSLVLLHFFLRTILSPLRAIEAVAESISERDFKTVTNTPRARELRSVVRAINSLSNKIRDFISKEVEIAKHFRQEAYQDPLTKLNNRRGFEQQIHTILESPVDVESGVLFMIHLPNFEEFNVEQGYVKGDQLLVDLAQALVSVPARQELMTARIGGVTFIVASFNLSKSQAESLGSDLVEHIKTAYLTGGEHHRFSCGGVYFGSERMELAKLMAEADSAMLQASEAQELILTEHRVEQADVVKGSQYWKQFILSALSQGRTALFVQPVQSLLNNGQVLQNEVTGRLCAESGEIIPAAQFMMMASRHQLVAAIDRKLMEKLFHLLLARPSFEGQIAINLSIRSISDPNLVDWLLGELKAQPELAKRLVFEFAEFSIVQDLRAASDFVIKVRKLGANFAVDNFGLHHSAFEYLQSLRPAYIKLNTSYVNALDSSPENQFFISSVVKIARPLEVMTIAHGVETAGQLDLLKQLGVDGYQGYAIGLPTRLD</sequence>
<organism evidence="5 6">
    <name type="scientific">Ferriphaselus amnicola</name>
    <dbReference type="NCBI Taxonomy" id="1188319"/>
    <lineage>
        <taxon>Bacteria</taxon>
        <taxon>Pseudomonadati</taxon>
        <taxon>Pseudomonadota</taxon>
        <taxon>Betaproteobacteria</taxon>
        <taxon>Nitrosomonadales</taxon>
        <taxon>Gallionellaceae</taxon>
        <taxon>Ferriphaselus</taxon>
    </lineage>
</organism>
<dbReference type="GO" id="GO:0071111">
    <property type="term" value="F:cyclic-guanylate-specific phosphodiesterase activity"/>
    <property type="evidence" value="ECO:0007669"/>
    <property type="project" value="InterPro"/>
</dbReference>
<name>A0A2Z6GBL9_9PROT</name>
<dbReference type="Pfam" id="PF16448">
    <property type="entry name" value="LapD_MoxY_N"/>
    <property type="match status" value="1"/>
</dbReference>
<dbReference type="GO" id="GO:0007165">
    <property type="term" value="P:signal transduction"/>
    <property type="evidence" value="ECO:0007669"/>
    <property type="project" value="InterPro"/>
</dbReference>
<dbReference type="AlphaFoldDB" id="A0A2Z6GBL9"/>
<dbReference type="SMART" id="SM00267">
    <property type="entry name" value="GGDEF"/>
    <property type="match status" value="1"/>
</dbReference>
<dbReference type="Proteomes" id="UP000033070">
    <property type="component" value="Chromosome"/>
</dbReference>
<dbReference type="Pfam" id="PF00563">
    <property type="entry name" value="EAL"/>
    <property type="match status" value="1"/>
</dbReference>
<protein>
    <submittedName>
        <fullName evidence="5">Cyclic di-GMP phosphodiesterase PdeB</fullName>
    </submittedName>
</protein>
<keyword evidence="1" id="KW-0472">Membrane</keyword>
<keyword evidence="6" id="KW-1185">Reference proteome</keyword>
<dbReference type="OrthoDB" id="5894408at2"/>
<dbReference type="SMART" id="SM00052">
    <property type="entry name" value="EAL"/>
    <property type="match status" value="1"/>
</dbReference>
<evidence type="ECO:0000259" key="3">
    <source>
        <dbReference type="PROSITE" id="PS50885"/>
    </source>
</evidence>
<dbReference type="SMART" id="SM00304">
    <property type="entry name" value="HAMP"/>
    <property type="match status" value="1"/>
</dbReference>
<dbReference type="PANTHER" id="PTHR33121">
    <property type="entry name" value="CYCLIC DI-GMP PHOSPHODIESTERASE PDEF"/>
    <property type="match status" value="1"/>
</dbReference>
<keyword evidence="1" id="KW-1133">Transmembrane helix</keyword>
<dbReference type="Gene3D" id="3.30.110.200">
    <property type="match status" value="1"/>
</dbReference>
<dbReference type="Pfam" id="PF00672">
    <property type="entry name" value="HAMP"/>
    <property type="match status" value="1"/>
</dbReference>
<dbReference type="SUPFAM" id="SSF141868">
    <property type="entry name" value="EAL domain-like"/>
    <property type="match status" value="1"/>
</dbReference>
<dbReference type="InterPro" id="IPR029787">
    <property type="entry name" value="Nucleotide_cyclase"/>
</dbReference>
<evidence type="ECO:0000313" key="5">
    <source>
        <dbReference type="EMBL" id="BBE51011.1"/>
    </source>
</evidence>
<dbReference type="Gene3D" id="6.20.270.20">
    <property type="entry name" value="LapD/MoxY periplasmic domain"/>
    <property type="match status" value="1"/>
</dbReference>
<dbReference type="PROSITE" id="PS50887">
    <property type="entry name" value="GGDEF"/>
    <property type="match status" value="1"/>
</dbReference>
<evidence type="ECO:0000259" key="2">
    <source>
        <dbReference type="PROSITE" id="PS50883"/>
    </source>
</evidence>
<dbReference type="GO" id="GO:0016020">
    <property type="term" value="C:membrane"/>
    <property type="evidence" value="ECO:0007669"/>
    <property type="project" value="InterPro"/>
</dbReference>
<dbReference type="RefSeq" id="WP_062627582.1">
    <property type="nucleotide sequence ID" value="NZ_AP018738.1"/>
</dbReference>
<keyword evidence="1" id="KW-0812">Transmembrane</keyword>
<dbReference type="InterPro" id="IPR032244">
    <property type="entry name" value="LapD_MoxY_N"/>
</dbReference>
<evidence type="ECO:0000313" key="6">
    <source>
        <dbReference type="Proteomes" id="UP000033070"/>
    </source>
</evidence>
<dbReference type="InterPro" id="IPR043128">
    <property type="entry name" value="Rev_trsase/Diguanyl_cyclase"/>
</dbReference>
<dbReference type="InterPro" id="IPR003660">
    <property type="entry name" value="HAMP_dom"/>
</dbReference>
<evidence type="ECO:0000259" key="4">
    <source>
        <dbReference type="PROSITE" id="PS50887"/>
    </source>
</evidence>
<feature type="domain" description="HAMP" evidence="3">
    <location>
        <begin position="172"/>
        <end position="224"/>
    </location>
</feature>
<evidence type="ECO:0000256" key="1">
    <source>
        <dbReference type="SAM" id="Phobius"/>
    </source>
</evidence>
<feature type="transmembrane region" description="Helical" evidence="1">
    <location>
        <begin position="152"/>
        <end position="171"/>
    </location>
</feature>
<gene>
    <name evidence="5" type="ORF">OYT1_ch1457</name>
</gene>
<feature type="domain" description="GGDEF" evidence="4">
    <location>
        <begin position="266"/>
        <end position="395"/>
    </location>
</feature>
<feature type="domain" description="EAL" evidence="2">
    <location>
        <begin position="406"/>
        <end position="648"/>
    </location>
</feature>
<dbReference type="InterPro" id="IPR042461">
    <property type="entry name" value="LapD_MoxY_peri_C"/>
</dbReference>
<dbReference type="InterPro" id="IPR000160">
    <property type="entry name" value="GGDEF_dom"/>
</dbReference>
<dbReference type="PROSITE" id="PS50883">
    <property type="entry name" value="EAL"/>
    <property type="match status" value="1"/>
</dbReference>
<accession>A0A2Z6GBL9</accession>
<dbReference type="STRING" id="1188319.OYT1_02481"/>
<dbReference type="InterPro" id="IPR001633">
    <property type="entry name" value="EAL_dom"/>
</dbReference>
<feature type="transmembrane region" description="Helical" evidence="1">
    <location>
        <begin position="6"/>
        <end position="27"/>
    </location>
</feature>
<dbReference type="KEGG" id="fam:OYT1_ch1457"/>
<dbReference type="NCBIfam" id="TIGR00254">
    <property type="entry name" value="GGDEF"/>
    <property type="match status" value="1"/>
</dbReference>
<dbReference type="PANTHER" id="PTHR33121:SF79">
    <property type="entry name" value="CYCLIC DI-GMP PHOSPHODIESTERASE PDED-RELATED"/>
    <property type="match status" value="1"/>
</dbReference>
<reference evidence="5 6" key="1">
    <citation type="submission" date="2018-06" db="EMBL/GenBank/DDBJ databases">
        <title>OYT1 Genome Sequencing.</title>
        <authorList>
            <person name="Kato S."/>
            <person name="Itoh T."/>
            <person name="Ohkuma M."/>
        </authorList>
    </citation>
    <scope>NUCLEOTIDE SEQUENCE [LARGE SCALE GENOMIC DNA]</scope>
    <source>
        <strain evidence="5 6">OYT1</strain>
    </source>
</reference>
<dbReference type="Pfam" id="PF00990">
    <property type="entry name" value="GGDEF"/>
    <property type="match status" value="1"/>
</dbReference>
<dbReference type="CDD" id="cd01949">
    <property type="entry name" value="GGDEF"/>
    <property type="match status" value="1"/>
</dbReference>
<dbReference type="EMBL" id="AP018738">
    <property type="protein sequence ID" value="BBE51011.1"/>
    <property type="molecule type" value="Genomic_DNA"/>
</dbReference>
<dbReference type="InterPro" id="IPR050706">
    <property type="entry name" value="Cyclic-di-GMP_PDE-like"/>
</dbReference>
<proteinExistence type="predicted"/>
<dbReference type="Gene3D" id="3.30.70.270">
    <property type="match status" value="1"/>
</dbReference>
<dbReference type="SUPFAM" id="SSF55073">
    <property type="entry name" value="Nucleotide cyclase"/>
    <property type="match status" value="1"/>
</dbReference>
<dbReference type="Gene3D" id="3.20.20.450">
    <property type="entry name" value="EAL domain"/>
    <property type="match status" value="1"/>
</dbReference>